<accession>A0A5C6DZ52</accession>
<dbReference type="RefSeq" id="WP_146525258.1">
    <property type="nucleotide sequence ID" value="NZ_SJPV01000002.1"/>
</dbReference>
<dbReference type="OrthoDB" id="264874at2"/>
<keyword evidence="1" id="KW-0472">Membrane</keyword>
<name>A0A5C6DZ52_9BACT</name>
<gene>
    <name evidence="2" type="ORF">Poly41_15260</name>
</gene>
<proteinExistence type="predicted"/>
<evidence type="ECO:0000313" key="2">
    <source>
        <dbReference type="EMBL" id="TWU40691.1"/>
    </source>
</evidence>
<keyword evidence="1" id="KW-1133">Transmembrane helix</keyword>
<dbReference type="EMBL" id="SJPV01000002">
    <property type="protein sequence ID" value="TWU40691.1"/>
    <property type="molecule type" value="Genomic_DNA"/>
</dbReference>
<evidence type="ECO:0000313" key="3">
    <source>
        <dbReference type="Proteomes" id="UP000319143"/>
    </source>
</evidence>
<protein>
    <submittedName>
        <fullName evidence="2">Uncharacterized protein</fullName>
    </submittedName>
</protein>
<dbReference type="Proteomes" id="UP000319143">
    <property type="component" value="Unassembled WGS sequence"/>
</dbReference>
<evidence type="ECO:0000256" key="1">
    <source>
        <dbReference type="SAM" id="Phobius"/>
    </source>
</evidence>
<dbReference type="AlphaFoldDB" id="A0A5C6DZ52"/>
<feature type="transmembrane region" description="Helical" evidence="1">
    <location>
        <begin position="21"/>
        <end position="48"/>
    </location>
</feature>
<sequence>MSPATPWSRTAVRAKLSTSRFDLVSSFLLALVWFAGTLVCVLLLIWVLGRAASPVPVPPSPAAVSSVALPHDRSVDAGFEVPSDVEVAELIAPSLQESIRAVTRAVRKVAVSVDHQGGFPERLRAGVSLRVGPTLAQETVSRSDRWHLQFTANRLEDYAKQLDHFGIEVGVVGGSIQGVDVARQLSGDPVKERILDSASEKRLYFRWTTPSPLMQYDQALLLRAGIDSEDRHVLKFIPATLEETLAKTELDYAITHGRKSAHEITKTVFESVPTANGYAFIVVSQRYRRVPQSGD</sequence>
<keyword evidence="3" id="KW-1185">Reference proteome</keyword>
<comment type="caution">
    <text evidence="2">The sequence shown here is derived from an EMBL/GenBank/DDBJ whole genome shotgun (WGS) entry which is preliminary data.</text>
</comment>
<organism evidence="2 3">
    <name type="scientific">Novipirellula artificiosorum</name>
    <dbReference type="NCBI Taxonomy" id="2528016"/>
    <lineage>
        <taxon>Bacteria</taxon>
        <taxon>Pseudomonadati</taxon>
        <taxon>Planctomycetota</taxon>
        <taxon>Planctomycetia</taxon>
        <taxon>Pirellulales</taxon>
        <taxon>Pirellulaceae</taxon>
        <taxon>Novipirellula</taxon>
    </lineage>
</organism>
<reference evidence="2 3" key="1">
    <citation type="submission" date="2019-02" db="EMBL/GenBank/DDBJ databases">
        <title>Deep-cultivation of Planctomycetes and their phenomic and genomic characterization uncovers novel biology.</title>
        <authorList>
            <person name="Wiegand S."/>
            <person name="Jogler M."/>
            <person name="Boedeker C."/>
            <person name="Pinto D."/>
            <person name="Vollmers J."/>
            <person name="Rivas-Marin E."/>
            <person name="Kohn T."/>
            <person name="Peeters S.H."/>
            <person name="Heuer A."/>
            <person name="Rast P."/>
            <person name="Oberbeckmann S."/>
            <person name="Bunk B."/>
            <person name="Jeske O."/>
            <person name="Meyerdierks A."/>
            <person name="Storesund J.E."/>
            <person name="Kallscheuer N."/>
            <person name="Luecker S."/>
            <person name="Lage O.M."/>
            <person name="Pohl T."/>
            <person name="Merkel B.J."/>
            <person name="Hornburger P."/>
            <person name="Mueller R.-W."/>
            <person name="Bruemmer F."/>
            <person name="Labrenz M."/>
            <person name="Spormann A.M."/>
            <person name="Op Den Camp H."/>
            <person name="Overmann J."/>
            <person name="Amann R."/>
            <person name="Jetten M.S.M."/>
            <person name="Mascher T."/>
            <person name="Medema M.H."/>
            <person name="Devos D.P."/>
            <person name="Kaster A.-K."/>
            <person name="Ovreas L."/>
            <person name="Rohde M."/>
            <person name="Galperin M.Y."/>
            <person name="Jogler C."/>
        </authorList>
    </citation>
    <scope>NUCLEOTIDE SEQUENCE [LARGE SCALE GENOMIC DNA]</scope>
    <source>
        <strain evidence="2 3">Poly41</strain>
    </source>
</reference>
<keyword evidence="1" id="KW-0812">Transmembrane</keyword>